<dbReference type="GO" id="GO:0043565">
    <property type="term" value="F:sequence-specific DNA binding"/>
    <property type="evidence" value="ECO:0007669"/>
    <property type="project" value="TreeGrafter"/>
</dbReference>
<dbReference type="Pfam" id="PF03466">
    <property type="entry name" value="LysR_substrate"/>
    <property type="match status" value="1"/>
</dbReference>
<protein>
    <submittedName>
        <fullName evidence="6">Gcv operon activator</fullName>
    </submittedName>
</protein>
<sequence length="293" mass="32573">MIAPRRFLPSINSLLALEAVDRLGTATAAAQELALTHSAVSRQLKVLEEQIGVSMFVRDGKVLRLTPAGEAYAYSVRNLLQNLARASLKLKATGGRRSLNIAILPAFGMHWLTPRLRAFTKLYPDIQINQSTRLTQLDFERENFDAALHFGTEDWIGVNYLPLASERVIAVCAPDFTDHLPLPPERLRDLPLLHLDSRPGAWEAWFASHGFEADQLRGMLFDQFTTLAEAAALGFGVALLPEFLARTELSRGRLVPASSGYIDVEGTYYLVWPKSSDTSDALTKLIDWIQQSL</sequence>
<dbReference type="InterPro" id="IPR036390">
    <property type="entry name" value="WH_DNA-bd_sf"/>
</dbReference>
<dbReference type="Proteomes" id="UP000051587">
    <property type="component" value="Unassembled WGS sequence"/>
</dbReference>
<dbReference type="PRINTS" id="PR00039">
    <property type="entry name" value="HTHLYSR"/>
</dbReference>
<evidence type="ECO:0000259" key="5">
    <source>
        <dbReference type="PROSITE" id="PS50931"/>
    </source>
</evidence>
<dbReference type="InterPro" id="IPR036388">
    <property type="entry name" value="WH-like_DNA-bd_sf"/>
</dbReference>
<dbReference type="GO" id="GO:0003700">
    <property type="term" value="F:DNA-binding transcription factor activity"/>
    <property type="evidence" value="ECO:0007669"/>
    <property type="project" value="InterPro"/>
</dbReference>
<dbReference type="InterPro" id="IPR005119">
    <property type="entry name" value="LysR_subst-bd"/>
</dbReference>
<dbReference type="Pfam" id="PF00126">
    <property type="entry name" value="HTH_1"/>
    <property type="match status" value="1"/>
</dbReference>
<evidence type="ECO:0000256" key="3">
    <source>
        <dbReference type="ARBA" id="ARBA00023125"/>
    </source>
</evidence>
<dbReference type="GO" id="GO:0006351">
    <property type="term" value="P:DNA-templated transcription"/>
    <property type="evidence" value="ECO:0007669"/>
    <property type="project" value="TreeGrafter"/>
</dbReference>
<dbReference type="Gene3D" id="1.10.10.10">
    <property type="entry name" value="Winged helix-like DNA-binding domain superfamily/Winged helix DNA-binding domain"/>
    <property type="match status" value="1"/>
</dbReference>
<accession>A0A0P1F8X1</accession>
<dbReference type="InterPro" id="IPR000847">
    <property type="entry name" value="LysR_HTH_N"/>
</dbReference>
<dbReference type="SUPFAM" id="SSF53850">
    <property type="entry name" value="Periplasmic binding protein-like II"/>
    <property type="match status" value="1"/>
</dbReference>
<gene>
    <name evidence="6" type="primary">gcvA_4</name>
    <name evidence="6" type="ORF">TG4357_01310</name>
</gene>
<dbReference type="AlphaFoldDB" id="A0A0P1F8X1"/>
<dbReference type="EMBL" id="CYSA01000015">
    <property type="protein sequence ID" value="CUH64485.1"/>
    <property type="molecule type" value="Genomic_DNA"/>
</dbReference>
<keyword evidence="4" id="KW-0804">Transcription</keyword>
<evidence type="ECO:0000256" key="1">
    <source>
        <dbReference type="ARBA" id="ARBA00009437"/>
    </source>
</evidence>
<dbReference type="PROSITE" id="PS50931">
    <property type="entry name" value="HTH_LYSR"/>
    <property type="match status" value="1"/>
</dbReference>
<evidence type="ECO:0000256" key="4">
    <source>
        <dbReference type="ARBA" id="ARBA00023163"/>
    </source>
</evidence>
<dbReference type="RefSeq" id="WP_058262057.1">
    <property type="nucleotide sequence ID" value="NZ_CP051181.1"/>
</dbReference>
<dbReference type="OrthoDB" id="9813056at2"/>
<keyword evidence="2" id="KW-0805">Transcription regulation</keyword>
<keyword evidence="7" id="KW-1185">Reference proteome</keyword>
<dbReference type="Gene3D" id="3.40.190.10">
    <property type="entry name" value="Periplasmic binding protein-like II"/>
    <property type="match status" value="2"/>
</dbReference>
<reference evidence="6 7" key="1">
    <citation type="submission" date="2015-09" db="EMBL/GenBank/DDBJ databases">
        <authorList>
            <consortium name="Swine Surveillance"/>
        </authorList>
    </citation>
    <scope>NUCLEOTIDE SEQUENCE [LARGE SCALE GENOMIC DNA]</scope>
    <source>
        <strain evidence="6 7">CECT 4357</strain>
    </source>
</reference>
<dbReference type="PANTHER" id="PTHR30537:SF26">
    <property type="entry name" value="GLYCINE CLEAVAGE SYSTEM TRANSCRIPTIONAL ACTIVATOR"/>
    <property type="match status" value="1"/>
</dbReference>
<proteinExistence type="inferred from homology"/>
<evidence type="ECO:0000313" key="7">
    <source>
        <dbReference type="Proteomes" id="UP000051587"/>
    </source>
</evidence>
<feature type="domain" description="HTH lysR-type" evidence="5">
    <location>
        <begin position="9"/>
        <end position="66"/>
    </location>
</feature>
<evidence type="ECO:0000313" key="6">
    <source>
        <dbReference type="EMBL" id="CUH64485.1"/>
    </source>
</evidence>
<dbReference type="PANTHER" id="PTHR30537">
    <property type="entry name" value="HTH-TYPE TRANSCRIPTIONAL REGULATOR"/>
    <property type="match status" value="1"/>
</dbReference>
<name>A0A0P1F8X1_THAGE</name>
<organism evidence="6 7">
    <name type="scientific">Thalassovita gelatinovora</name>
    <name type="common">Thalassobius gelatinovorus</name>
    <dbReference type="NCBI Taxonomy" id="53501"/>
    <lineage>
        <taxon>Bacteria</taxon>
        <taxon>Pseudomonadati</taxon>
        <taxon>Pseudomonadota</taxon>
        <taxon>Alphaproteobacteria</taxon>
        <taxon>Rhodobacterales</taxon>
        <taxon>Roseobacteraceae</taxon>
        <taxon>Thalassovita</taxon>
    </lineage>
</organism>
<dbReference type="STRING" id="53501.SAMN04488043_102367"/>
<dbReference type="SUPFAM" id="SSF46785">
    <property type="entry name" value="Winged helix' DNA-binding domain"/>
    <property type="match status" value="1"/>
</dbReference>
<evidence type="ECO:0000256" key="2">
    <source>
        <dbReference type="ARBA" id="ARBA00023015"/>
    </source>
</evidence>
<keyword evidence="3" id="KW-0238">DNA-binding</keyword>
<comment type="similarity">
    <text evidence="1">Belongs to the LysR transcriptional regulatory family.</text>
</comment>
<dbReference type="InterPro" id="IPR058163">
    <property type="entry name" value="LysR-type_TF_proteobact-type"/>
</dbReference>